<evidence type="ECO:0000313" key="1">
    <source>
        <dbReference type="EMBL" id="AUD04107.1"/>
    </source>
</evidence>
<name>A0A2K8Z2L5_9BACT</name>
<dbReference type="SUPFAM" id="SSF48452">
    <property type="entry name" value="TPR-like"/>
    <property type="match status" value="1"/>
</dbReference>
<dbReference type="KEGG" id="spir:CWM47_21100"/>
<sequence length="340" mass="38448">MGSQQKNLDYESGPMIPQLNKSPMKTFVWVITATFCLGCCVTGFGQARYATADTAYVKSVEKALTYLQQSQCQPCLNAYKKAFMIAQKSALSTMRAALCAYQCKQSELAKTYIQQAVNIDYSIAEETWIDYQAAPEFNLVRSSSMKELVREVFAQKDAQLGINPSLKSQLQAIYVTDQQPRSRVDSVMRVYGQNSTQWQHLWQGIHQVDSINLRKVEQLIQQYGYPGKSLVGAKLGNTAWLIIQHSPVAIQEKYLPILQRAADQGEMQKTNMALLIDRIRVYKGQKQLYGTQVKMEANGQKAFDAIEDEKNVNKRRAEVGLGPLEEYAKQFGFEYKPTSN</sequence>
<organism evidence="1 2">
    <name type="scientific">Spirosoma pollinicola</name>
    <dbReference type="NCBI Taxonomy" id="2057025"/>
    <lineage>
        <taxon>Bacteria</taxon>
        <taxon>Pseudomonadati</taxon>
        <taxon>Bacteroidota</taxon>
        <taxon>Cytophagia</taxon>
        <taxon>Cytophagales</taxon>
        <taxon>Cytophagaceae</taxon>
        <taxon>Spirosoma</taxon>
    </lineage>
</organism>
<keyword evidence="2" id="KW-1185">Reference proteome</keyword>
<evidence type="ECO:0000313" key="2">
    <source>
        <dbReference type="Proteomes" id="UP000232883"/>
    </source>
</evidence>
<dbReference type="AlphaFoldDB" id="A0A2K8Z2L5"/>
<accession>A0A2K8Z2L5</accession>
<reference evidence="1 2" key="1">
    <citation type="submission" date="2017-11" db="EMBL/GenBank/DDBJ databases">
        <title>Taxonomic description and genome sequences of Spirosoma HA7 sp. nov., isolated from pollen microhabitat of Corylus avellana.</title>
        <authorList>
            <person name="Ambika Manirajan B."/>
            <person name="Suarez C."/>
            <person name="Ratering S."/>
            <person name="Geissler-Plaum R."/>
            <person name="Cardinale M."/>
            <person name="Sylvia S."/>
        </authorList>
    </citation>
    <scope>NUCLEOTIDE SEQUENCE [LARGE SCALE GENOMIC DNA]</scope>
    <source>
        <strain evidence="1 2">HA7</strain>
    </source>
</reference>
<proteinExistence type="predicted"/>
<gene>
    <name evidence="1" type="ORF">CWM47_21100</name>
</gene>
<dbReference type="InterPro" id="IPR046732">
    <property type="entry name" value="DUF6624"/>
</dbReference>
<protein>
    <submittedName>
        <fullName evidence="1">Uncharacterized protein</fullName>
    </submittedName>
</protein>
<dbReference type="Pfam" id="PF20329">
    <property type="entry name" value="DUF6624"/>
    <property type="match status" value="1"/>
</dbReference>
<dbReference type="EMBL" id="CP025096">
    <property type="protein sequence ID" value="AUD04107.1"/>
    <property type="molecule type" value="Genomic_DNA"/>
</dbReference>
<dbReference type="Proteomes" id="UP000232883">
    <property type="component" value="Chromosome"/>
</dbReference>
<dbReference type="InterPro" id="IPR011990">
    <property type="entry name" value="TPR-like_helical_dom_sf"/>
</dbReference>